<dbReference type="Proteomes" id="UP000675047">
    <property type="component" value="Unassembled WGS sequence"/>
</dbReference>
<dbReference type="AlphaFoldDB" id="A0A941AWB5"/>
<dbReference type="RefSeq" id="WP_210667808.1">
    <property type="nucleotide sequence ID" value="NZ_JAGFBV010000033.1"/>
</dbReference>
<keyword evidence="2" id="KW-1185">Reference proteome</keyword>
<dbReference type="InterPro" id="IPR027375">
    <property type="entry name" value="DKNYY"/>
</dbReference>
<gene>
    <name evidence="1" type="ORF">J3495_16875</name>
</gene>
<protein>
    <submittedName>
        <fullName evidence="1">DKNYY domain-containing protein</fullName>
    </submittedName>
</protein>
<comment type="caution">
    <text evidence="1">The sequence shown here is derived from an EMBL/GenBank/DDBJ whole genome shotgun (WGS) entry which is preliminary data.</text>
</comment>
<evidence type="ECO:0000313" key="2">
    <source>
        <dbReference type="Proteomes" id="UP000675047"/>
    </source>
</evidence>
<reference evidence="1 2" key="1">
    <citation type="submission" date="2021-03" db="EMBL/GenBank/DDBJ databases">
        <title>Flavobacterium Flabelliformis Sp. Nov. And Flavobacterium Geliluteum Sp. Nov., Two Novel Multidrug Resistant Psychrophilic Species Isolated From Antarctica.</title>
        <authorList>
            <person name="Kralova S."/>
            <person name="Busse H.J."/>
            <person name="Bezdicek M."/>
            <person name="Nykrynova M."/>
            <person name="Kroupova E."/>
            <person name="Krsek D."/>
            <person name="Sedlacek I."/>
        </authorList>
    </citation>
    <scope>NUCLEOTIDE SEQUENCE [LARGE SCALE GENOMIC DNA]</scope>
    <source>
        <strain evidence="1 2">P7388</strain>
    </source>
</reference>
<name>A0A941AWB5_9FLAO</name>
<organism evidence="1 2">
    <name type="scientific">Flavobacterium geliluteum</name>
    <dbReference type="NCBI Taxonomy" id="2816120"/>
    <lineage>
        <taxon>Bacteria</taxon>
        <taxon>Pseudomonadati</taxon>
        <taxon>Bacteroidota</taxon>
        <taxon>Flavobacteriia</taxon>
        <taxon>Flavobacteriales</taxon>
        <taxon>Flavobacteriaceae</taxon>
        <taxon>Flavobacterium</taxon>
    </lineage>
</organism>
<sequence length="362" mass="42101">MKVFLIVSAIIILFLLGIRYFLFKIGDPVNAKLSNSYFHHYRKNLIVYSPMGNWFELGYFESDADVATFQPINIDFGKDKNNIFWKGKKQSVDYDTFEIDDSYIIKDKNHVYITNGKSFDLLEIIDGADPKTYQLLDASLKDYRRNNWFKDAHTVYYKNKKIEGDPKTFHPVNDMIAVDANFIYAIISYRGEGLEMLGVDEVIQKHKMIEGEIHPINESYAQIGNTVVSAFTNAEFEIHTFDTIKRIRKIDYWNVIVDHILINKGVLYPEIDAESFEIIENDFSRDKNSIYYCCKKIVGVEYSSFKIISDKYSVDRKNVYFRNAIVKGANPEIFQSASEYDVWEDGQNRYKDGKAISSLSKK</sequence>
<evidence type="ECO:0000313" key="1">
    <source>
        <dbReference type="EMBL" id="MBP4139749.1"/>
    </source>
</evidence>
<proteinExistence type="predicted"/>
<accession>A0A941AWB5</accession>
<dbReference type="Pfam" id="PF13644">
    <property type="entry name" value="DKNYY"/>
    <property type="match status" value="1"/>
</dbReference>
<dbReference type="EMBL" id="JAGFBV010000033">
    <property type="protein sequence ID" value="MBP4139749.1"/>
    <property type="molecule type" value="Genomic_DNA"/>
</dbReference>